<evidence type="ECO:0000256" key="3">
    <source>
        <dbReference type="ARBA" id="ARBA00023163"/>
    </source>
</evidence>
<protein>
    <recommendedName>
        <fullName evidence="5">Myb-like domain-containing protein</fullName>
    </recommendedName>
</protein>
<dbReference type="PANTHER" id="PTHR43952:SF45">
    <property type="entry name" value="PROTEIN RADIALIS-LIKE 4"/>
    <property type="match status" value="1"/>
</dbReference>
<reference evidence="6" key="1">
    <citation type="submission" date="2020-12" db="EMBL/GenBank/DDBJ databases">
        <title>WGS assembly of Carya illinoinensis cv. Pawnee.</title>
        <authorList>
            <person name="Platts A."/>
            <person name="Shu S."/>
            <person name="Wright S."/>
            <person name="Barry K."/>
            <person name="Edger P."/>
            <person name="Pires J.C."/>
            <person name="Schmutz J."/>
        </authorList>
    </citation>
    <scope>NUCLEOTIDE SEQUENCE</scope>
    <source>
        <tissue evidence="6">Leaf</tissue>
    </source>
</reference>
<feature type="domain" description="Myb-like" evidence="5">
    <location>
        <begin position="7"/>
        <end position="60"/>
    </location>
</feature>
<keyword evidence="3" id="KW-0804">Transcription</keyword>
<dbReference type="CDD" id="cd00167">
    <property type="entry name" value="SANT"/>
    <property type="match status" value="1"/>
</dbReference>
<comment type="caution">
    <text evidence="6">The sequence shown here is derived from an EMBL/GenBank/DDBJ whole genome shotgun (WGS) entry which is preliminary data.</text>
</comment>
<dbReference type="EMBL" id="CM031815">
    <property type="protein sequence ID" value="KAG6648101.1"/>
    <property type="molecule type" value="Genomic_DNA"/>
</dbReference>
<reference evidence="7" key="2">
    <citation type="submission" date="2021-01" db="EMBL/GenBank/DDBJ databases">
        <authorList>
            <person name="Lovell J.T."/>
            <person name="Bentley N."/>
            <person name="Bhattarai G."/>
            <person name="Jenkins J.W."/>
            <person name="Sreedasyam A."/>
            <person name="Alarcon Y."/>
            <person name="Bock C."/>
            <person name="Boston L."/>
            <person name="Carlson J."/>
            <person name="Cervantes K."/>
            <person name="Clermont K."/>
            <person name="Krom N."/>
            <person name="Kubenka K."/>
            <person name="Mamidi S."/>
            <person name="Mattison C."/>
            <person name="Monteros M."/>
            <person name="Pisani C."/>
            <person name="Plott C."/>
            <person name="Rajasekar S."/>
            <person name="Rhein H.S."/>
            <person name="Rohla C."/>
            <person name="Song M."/>
            <person name="Hilaire R.S."/>
            <person name="Shu S."/>
            <person name="Wells L."/>
            <person name="Wang X."/>
            <person name="Webber J."/>
            <person name="Heerema R.J."/>
            <person name="Klein P."/>
            <person name="Conner P."/>
            <person name="Grauke L."/>
            <person name="Grimwood J."/>
            <person name="Schmutz J."/>
            <person name="Randall J.J."/>
        </authorList>
    </citation>
    <scope>NUCLEOTIDE SEQUENCE</scope>
    <source>
        <tissue evidence="7">Leaf</tissue>
    </source>
</reference>
<sequence length="104" mass="11914">MDDFPKVLCGWSWEENKLFELALAVVDERDPDRWEMVAAMVGGKKSAEDVHKHYVTLLEDLQVIESGKLDHKLGEPHPYLQVDCSQSICWSDGDNNMLVRLDIN</sequence>
<evidence type="ECO:0000259" key="5">
    <source>
        <dbReference type="SMART" id="SM00717"/>
    </source>
</evidence>
<dbReference type="GO" id="GO:0003700">
    <property type="term" value="F:DNA-binding transcription factor activity"/>
    <property type="evidence" value="ECO:0007669"/>
    <property type="project" value="InterPro"/>
</dbReference>
<keyword evidence="4" id="KW-0539">Nucleus</keyword>
<evidence type="ECO:0000313" key="6">
    <source>
        <dbReference type="EMBL" id="KAG6648101.1"/>
    </source>
</evidence>
<comment type="subcellular location">
    <subcellularLocation>
        <location evidence="1">Nucleus</location>
    </subcellularLocation>
</comment>
<keyword evidence="8" id="KW-1185">Reference proteome</keyword>
<evidence type="ECO:0000256" key="2">
    <source>
        <dbReference type="ARBA" id="ARBA00023015"/>
    </source>
</evidence>
<dbReference type="GO" id="GO:0005634">
    <property type="term" value="C:nucleus"/>
    <property type="evidence" value="ECO:0007669"/>
    <property type="project" value="UniProtKB-SubCell"/>
</dbReference>
<dbReference type="InterPro" id="IPR044636">
    <property type="entry name" value="RADIALIS-like"/>
</dbReference>
<dbReference type="FunFam" id="1.10.10.60:FF:000154">
    <property type="entry name" value="Transcription factor SRM1"/>
    <property type="match status" value="1"/>
</dbReference>
<dbReference type="Proteomes" id="UP000811246">
    <property type="component" value="Chromosome 7"/>
</dbReference>
<dbReference type="InterPro" id="IPR001005">
    <property type="entry name" value="SANT/Myb"/>
</dbReference>
<dbReference type="PANTHER" id="PTHR43952">
    <property type="entry name" value="MYB FAMILY TRANSCRIPTION FACTOR-RELATED"/>
    <property type="match status" value="1"/>
</dbReference>
<proteinExistence type="predicted"/>
<evidence type="ECO:0000256" key="4">
    <source>
        <dbReference type="ARBA" id="ARBA00023242"/>
    </source>
</evidence>
<dbReference type="Proteomes" id="UP000811609">
    <property type="component" value="Chromosome 7"/>
</dbReference>
<organism evidence="6 8">
    <name type="scientific">Carya illinoinensis</name>
    <name type="common">Pecan</name>
    <dbReference type="NCBI Taxonomy" id="32201"/>
    <lineage>
        <taxon>Eukaryota</taxon>
        <taxon>Viridiplantae</taxon>
        <taxon>Streptophyta</taxon>
        <taxon>Embryophyta</taxon>
        <taxon>Tracheophyta</taxon>
        <taxon>Spermatophyta</taxon>
        <taxon>Magnoliopsida</taxon>
        <taxon>eudicotyledons</taxon>
        <taxon>Gunneridae</taxon>
        <taxon>Pentapetalae</taxon>
        <taxon>rosids</taxon>
        <taxon>fabids</taxon>
        <taxon>Fagales</taxon>
        <taxon>Juglandaceae</taxon>
        <taxon>Carya</taxon>
    </lineage>
</organism>
<accession>A0A8T1Q2A2</accession>
<gene>
    <name evidence="6" type="ORF">CIPAW_07G124600</name>
    <name evidence="7" type="ORF">I3842_07G127700</name>
</gene>
<evidence type="ECO:0000256" key="1">
    <source>
        <dbReference type="ARBA" id="ARBA00004123"/>
    </source>
</evidence>
<dbReference type="EMBL" id="CM031831">
    <property type="protein sequence ID" value="KAG6704268.1"/>
    <property type="molecule type" value="Genomic_DNA"/>
</dbReference>
<dbReference type="SMART" id="SM00717">
    <property type="entry name" value="SANT"/>
    <property type="match status" value="1"/>
</dbReference>
<keyword evidence="2" id="KW-0805">Transcription regulation</keyword>
<evidence type="ECO:0000313" key="7">
    <source>
        <dbReference type="EMBL" id="KAG6704268.1"/>
    </source>
</evidence>
<dbReference type="AlphaFoldDB" id="A0A8T1Q2A2"/>
<evidence type="ECO:0000313" key="8">
    <source>
        <dbReference type="Proteomes" id="UP000811609"/>
    </source>
</evidence>
<name>A0A8T1Q2A2_CARIL</name>